<dbReference type="PROSITE" id="PS51186">
    <property type="entry name" value="GNAT"/>
    <property type="match status" value="1"/>
</dbReference>
<dbReference type="InterPro" id="IPR016181">
    <property type="entry name" value="Acyl_CoA_acyltransferase"/>
</dbReference>
<dbReference type="AlphaFoldDB" id="A0A1X7BN59"/>
<keyword evidence="2" id="KW-0012">Acyltransferase</keyword>
<dbReference type="SUPFAM" id="SSF55729">
    <property type="entry name" value="Acyl-CoA N-acyltransferases (Nat)"/>
    <property type="match status" value="1"/>
</dbReference>
<dbReference type="OrthoDB" id="281808at2"/>
<keyword evidence="5" id="KW-1185">Reference proteome</keyword>
<dbReference type="CDD" id="cd04301">
    <property type="entry name" value="NAT_SF"/>
    <property type="match status" value="1"/>
</dbReference>
<dbReference type="EMBL" id="FWXB01000002">
    <property type="protein sequence ID" value="SMC11045.1"/>
    <property type="molecule type" value="Genomic_DNA"/>
</dbReference>
<evidence type="ECO:0000259" key="3">
    <source>
        <dbReference type="PROSITE" id="PS51186"/>
    </source>
</evidence>
<accession>A0A1X7BN59</accession>
<evidence type="ECO:0000313" key="5">
    <source>
        <dbReference type="Proteomes" id="UP000193224"/>
    </source>
</evidence>
<evidence type="ECO:0000256" key="2">
    <source>
        <dbReference type="ARBA" id="ARBA00023315"/>
    </source>
</evidence>
<dbReference type="Gene3D" id="3.40.630.30">
    <property type="match status" value="1"/>
</dbReference>
<sequence>MPVIRQATPDDEPAIRACAEDAYAQYVEAIGRKPQPMVADFAADIAAGQAYVISANGVEVDGFIIFFPNGDHMFLENVAIFTRATGQGLGRSLIEFCEAEAHRLGLVAVELYTNEKMTANQTLYPRLGYLENFRRTENGFHRIYYRKPIVAG</sequence>
<dbReference type="Pfam" id="PF00583">
    <property type="entry name" value="Acetyltransf_1"/>
    <property type="match status" value="1"/>
</dbReference>
<dbReference type="InterPro" id="IPR050832">
    <property type="entry name" value="Bact_Acetyltransf"/>
</dbReference>
<gene>
    <name evidence="4" type="ORF">ROA7745_00854</name>
</gene>
<name>A0A1X7BN59_9RHOB</name>
<proteinExistence type="predicted"/>
<organism evidence="4 5">
    <name type="scientific">Roseovarius aestuarii</name>
    <dbReference type="NCBI Taxonomy" id="475083"/>
    <lineage>
        <taxon>Bacteria</taxon>
        <taxon>Pseudomonadati</taxon>
        <taxon>Pseudomonadota</taxon>
        <taxon>Alphaproteobacteria</taxon>
        <taxon>Rhodobacterales</taxon>
        <taxon>Roseobacteraceae</taxon>
        <taxon>Roseovarius</taxon>
    </lineage>
</organism>
<keyword evidence="1 4" id="KW-0808">Transferase</keyword>
<dbReference type="GO" id="GO:0016747">
    <property type="term" value="F:acyltransferase activity, transferring groups other than amino-acyl groups"/>
    <property type="evidence" value="ECO:0007669"/>
    <property type="project" value="InterPro"/>
</dbReference>
<dbReference type="InterPro" id="IPR000182">
    <property type="entry name" value="GNAT_dom"/>
</dbReference>
<feature type="domain" description="N-acetyltransferase" evidence="3">
    <location>
        <begin position="2"/>
        <end position="150"/>
    </location>
</feature>
<dbReference type="Proteomes" id="UP000193224">
    <property type="component" value="Unassembled WGS sequence"/>
</dbReference>
<evidence type="ECO:0000256" key="1">
    <source>
        <dbReference type="ARBA" id="ARBA00022679"/>
    </source>
</evidence>
<dbReference type="PANTHER" id="PTHR43877">
    <property type="entry name" value="AMINOALKYLPHOSPHONATE N-ACETYLTRANSFERASE-RELATED-RELATED"/>
    <property type="match status" value="1"/>
</dbReference>
<evidence type="ECO:0000313" key="4">
    <source>
        <dbReference type="EMBL" id="SMC11045.1"/>
    </source>
</evidence>
<reference evidence="4 5" key="1">
    <citation type="submission" date="2017-03" db="EMBL/GenBank/DDBJ databases">
        <authorList>
            <person name="Afonso C.L."/>
            <person name="Miller P.J."/>
            <person name="Scott M.A."/>
            <person name="Spackman E."/>
            <person name="Goraichik I."/>
            <person name="Dimitrov K.M."/>
            <person name="Suarez D.L."/>
            <person name="Swayne D.E."/>
        </authorList>
    </citation>
    <scope>NUCLEOTIDE SEQUENCE [LARGE SCALE GENOMIC DNA]</scope>
    <source>
        <strain evidence="4 5">CECT 7745</strain>
    </source>
</reference>
<dbReference type="RefSeq" id="WP_085799003.1">
    <property type="nucleotide sequence ID" value="NZ_FWXB01000002.1"/>
</dbReference>
<protein>
    <submittedName>
        <fullName evidence="4">Acetyltransferase (GNAT) family protein</fullName>
    </submittedName>
</protein>